<feature type="transmembrane region" description="Helical" evidence="5">
    <location>
        <begin position="103"/>
        <end position="134"/>
    </location>
</feature>
<feature type="transmembrane region" description="Helical" evidence="5">
    <location>
        <begin position="52"/>
        <end position="73"/>
    </location>
</feature>
<evidence type="ECO:0000256" key="2">
    <source>
        <dbReference type="ARBA" id="ARBA00022692"/>
    </source>
</evidence>
<organism evidence="6 7">
    <name type="scientific">candidate division TA06 bacterium</name>
    <dbReference type="NCBI Taxonomy" id="2250710"/>
    <lineage>
        <taxon>Bacteria</taxon>
        <taxon>Bacteria division TA06</taxon>
    </lineage>
</organism>
<dbReference type="InterPro" id="IPR000537">
    <property type="entry name" value="UbiA_prenyltransferase"/>
</dbReference>
<name>A0A933IC62_UNCT6</name>
<dbReference type="InterPro" id="IPR050475">
    <property type="entry name" value="Prenyltransferase_related"/>
</dbReference>
<evidence type="ECO:0000256" key="4">
    <source>
        <dbReference type="ARBA" id="ARBA00023136"/>
    </source>
</evidence>
<dbReference type="PANTHER" id="PTHR42723:SF1">
    <property type="entry name" value="CHLOROPHYLL SYNTHASE, CHLOROPLASTIC"/>
    <property type="match status" value="1"/>
</dbReference>
<feature type="transmembrane region" description="Helical" evidence="5">
    <location>
        <begin position="146"/>
        <end position="168"/>
    </location>
</feature>
<dbReference type="AlphaFoldDB" id="A0A933IC62"/>
<evidence type="ECO:0000256" key="1">
    <source>
        <dbReference type="ARBA" id="ARBA00004141"/>
    </source>
</evidence>
<dbReference type="Pfam" id="PF01040">
    <property type="entry name" value="UbiA"/>
    <property type="match status" value="1"/>
</dbReference>
<comment type="subcellular location">
    <subcellularLocation>
        <location evidence="1">Membrane</location>
        <topology evidence="1">Multi-pass membrane protein</topology>
    </subcellularLocation>
</comment>
<comment type="caution">
    <text evidence="6">The sequence shown here is derived from an EMBL/GenBank/DDBJ whole genome shotgun (WGS) entry which is preliminary data.</text>
</comment>
<evidence type="ECO:0000313" key="7">
    <source>
        <dbReference type="Proteomes" id="UP000736328"/>
    </source>
</evidence>
<evidence type="ECO:0000256" key="5">
    <source>
        <dbReference type="SAM" id="Phobius"/>
    </source>
</evidence>
<gene>
    <name evidence="6" type="ORF">HY768_07780</name>
</gene>
<keyword evidence="4 5" id="KW-0472">Membrane</keyword>
<protein>
    <submittedName>
        <fullName evidence="6">UbiA family prenyltransferase</fullName>
    </submittedName>
</protein>
<sequence>MKDKKLNILDYFFVLRPILLAPAWTMLLVGHYQAERLAGTVVKPLWLLPPRLWLALAIYSGLMGAVYIVNQIFDIKTDRLNKKLFLVAEGYVSKTGIWAEAGILMVLALVLSVCYFSRVFAVMMLVSGILGLLYSAPPFKFKAKPFLDMAANAFGYGGLAFTAGWLVSGEYSEKIWLAAAPYMLAVAAVYVNTTIPDYRSDKATGNITTGVFLGGTSTIFLGLCLMAASAGLAYHLNDRLCLIAAGCALPLFLTAVITQKMRWTMLSYQGGSLALALLVGLMYPVFFLLLGATYLALKVYHKKRFGMDYPRFADRG</sequence>
<feature type="transmembrane region" description="Helical" evidence="5">
    <location>
        <begin position="175"/>
        <end position="195"/>
    </location>
</feature>
<accession>A0A933IC62</accession>
<keyword evidence="2 5" id="KW-0812">Transmembrane</keyword>
<proteinExistence type="predicted"/>
<feature type="transmembrane region" description="Helical" evidence="5">
    <location>
        <begin position="273"/>
        <end position="297"/>
    </location>
</feature>
<feature type="transmembrane region" description="Helical" evidence="5">
    <location>
        <begin position="207"/>
        <end position="228"/>
    </location>
</feature>
<keyword evidence="3 5" id="KW-1133">Transmembrane helix</keyword>
<evidence type="ECO:0000313" key="6">
    <source>
        <dbReference type="EMBL" id="MBI4727107.1"/>
    </source>
</evidence>
<evidence type="ECO:0000256" key="3">
    <source>
        <dbReference type="ARBA" id="ARBA00022989"/>
    </source>
</evidence>
<feature type="transmembrane region" description="Helical" evidence="5">
    <location>
        <begin position="12"/>
        <end position="32"/>
    </location>
</feature>
<dbReference type="GO" id="GO:0016765">
    <property type="term" value="F:transferase activity, transferring alkyl or aryl (other than methyl) groups"/>
    <property type="evidence" value="ECO:0007669"/>
    <property type="project" value="InterPro"/>
</dbReference>
<dbReference type="GO" id="GO:0016020">
    <property type="term" value="C:membrane"/>
    <property type="evidence" value="ECO:0007669"/>
    <property type="project" value="UniProtKB-SubCell"/>
</dbReference>
<dbReference type="EMBL" id="JACQXR010000101">
    <property type="protein sequence ID" value="MBI4727107.1"/>
    <property type="molecule type" value="Genomic_DNA"/>
</dbReference>
<dbReference type="InterPro" id="IPR044878">
    <property type="entry name" value="UbiA_sf"/>
</dbReference>
<feature type="transmembrane region" description="Helical" evidence="5">
    <location>
        <begin position="240"/>
        <end position="261"/>
    </location>
</feature>
<dbReference type="PANTHER" id="PTHR42723">
    <property type="entry name" value="CHLOROPHYLL SYNTHASE"/>
    <property type="match status" value="1"/>
</dbReference>
<reference evidence="6" key="1">
    <citation type="submission" date="2020-07" db="EMBL/GenBank/DDBJ databases">
        <title>Huge and variable diversity of episymbiotic CPR bacteria and DPANN archaea in groundwater ecosystems.</title>
        <authorList>
            <person name="He C.Y."/>
            <person name="Keren R."/>
            <person name="Whittaker M."/>
            <person name="Farag I.F."/>
            <person name="Doudna J."/>
            <person name="Cate J.H.D."/>
            <person name="Banfield J.F."/>
        </authorList>
    </citation>
    <scope>NUCLEOTIDE SEQUENCE</scope>
    <source>
        <strain evidence="6">NC_groundwater_1520_Pr4_B-0.1um_53_5</strain>
    </source>
</reference>
<dbReference type="Gene3D" id="1.10.357.140">
    <property type="entry name" value="UbiA prenyltransferase"/>
    <property type="match status" value="1"/>
</dbReference>
<dbReference type="Proteomes" id="UP000736328">
    <property type="component" value="Unassembled WGS sequence"/>
</dbReference>